<dbReference type="Pfam" id="PF03279">
    <property type="entry name" value="Lip_A_acyltrans"/>
    <property type="match status" value="1"/>
</dbReference>
<comment type="subcellular location">
    <subcellularLocation>
        <location evidence="1">Cell inner membrane</location>
    </subcellularLocation>
</comment>
<reference evidence="8 9" key="1">
    <citation type="submission" date="2020-03" db="EMBL/GenBank/DDBJ databases">
        <title>Genomic analysis of Bacteroides faecium CBA7301.</title>
        <authorList>
            <person name="Kim J."/>
            <person name="Roh S.W."/>
        </authorList>
    </citation>
    <scope>NUCLEOTIDE SEQUENCE [LARGE SCALE GENOMIC DNA]</scope>
    <source>
        <strain evidence="8 9">CBA7301</strain>
    </source>
</reference>
<dbReference type="InterPro" id="IPR004960">
    <property type="entry name" value="LipA_acyltrans"/>
</dbReference>
<protein>
    <submittedName>
        <fullName evidence="8">Lipid A biosynthesis acyltransferase</fullName>
    </submittedName>
</protein>
<sequence length="289" mass="33567">MKKILAVIAYKSAYGFIYSVSLLPMRFLYGFSFILYVLAYYVIGYRKLIVIQNLSRAFPDKKYDEVRDVAKSFYASFTSYFAEIIKSLSVSSNELDGKLILVNSELIEENIQRGKDVIVCLGHCGNWEILNILPNKLACDMYAVYKPLQSPIFNRLMIKLRSRFGMKLIQDQSVTRHILTNKSSHSVYLFLADQCPRIKEEKYRFDLLNQTTYHFSGMEKLARITQSAVVYLHIKQISKGRYAIICKSICEEAGVTDLGFITKKFVDLLNENIQEEPHGWLWSHKRFKK</sequence>
<keyword evidence="6 8" id="KW-0012">Acyltransferase</keyword>
<proteinExistence type="predicted"/>
<dbReference type="Proteomes" id="UP000501780">
    <property type="component" value="Chromosome"/>
</dbReference>
<keyword evidence="9" id="KW-1185">Reference proteome</keyword>
<dbReference type="GO" id="GO:0005886">
    <property type="term" value="C:plasma membrane"/>
    <property type="evidence" value="ECO:0007669"/>
    <property type="project" value="UniProtKB-SubCell"/>
</dbReference>
<keyword evidence="7" id="KW-0812">Transmembrane</keyword>
<evidence type="ECO:0000256" key="7">
    <source>
        <dbReference type="SAM" id="Phobius"/>
    </source>
</evidence>
<evidence type="ECO:0000313" key="8">
    <source>
        <dbReference type="EMBL" id="QIU93680.1"/>
    </source>
</evidence>
<dbReference type="GO" id="GO:0009247">
    <property type="term" value="P:glycolipid biosynthetic process"/>
    <property type="evidence" value="ECO:0007669"/>
    <property type="project" value="UniProtKB-ARBA"/>
</dbReference>
<evidence type="ECO:0000256" key="5">
    <source>
        <dbReference type="ARBA" id="ARBA00023136"/>
    </source>
</evidence>
<evidence type="ECO:0000256" key="2">
    <source>
        <dbReference type="ARBA" id="ARBA00022475"/>
    </source>
</evidence>
<dbReference type="AlphaFoldDB" id="A0A6H0KJX9"/>
<dbReference type="PANTHER" id="PTHR30606">
    <property type="entry name" value="LIPID A BIOSYNTHESIS LAUROYL ACYLTRANSFERASE"/>
    <property type="match status" value="1"/>
</dbReference>
<evidence type="ECO:0000256" key="6">
    <source>
        <dbReference type="ARBA" id="ARBA00023315"/>
    </source>
</evidence>
<accession>A0A6H0KJX9</accession>
<keyword evidence="2" id="KW-1003">Cell membrane</keyword>
<evidence type="ECO:0000313" key="9">
    <source>
        <dbReference type="Proteomes" id="UP000501780"/>
    </source>
</evidence>
<dbReference type="KEGG" id="bfc:BacF7301_05740"/>
<name>A0A6H0KJX9_9BACE</name>
<dbReference type="GO" id="GO:0016746">
    <property type="term" value="F:acyltransferase activity"/>
    <property type="evidence" value="ECO:0007669"/>
    <property type="project" value="UniProtKB-KW"/>
</dbReference>
<keyword evidence="7" id="KW-1133">Transmembrane helix</keyword>
<evidence type="ECO:0000256" key="3">
    <source>
        <dbReference type="ARBA" id="ARBA00022519"/>
    </source>
</evidence>
<feature type="transmembrane region" description="Helical" evidence="7">
    <location>
        <begin position="25"/>
        <end position="43"/>
    </location>
</feature>
<dbReference type="CDD" id="cd07984">
    <property type="entry name" value="LPLAT_LABLAT-like"/>
    <property type="match status" value="1"/>
</dbReference>
<dbReference type="RefSeq" id="WP_167961047.1">
    <property type="nucleotide sequence ID" value="NZ_CP050831.1"/>
</dbReference>
<evidence type="ECO:0000256" key="4">
    <source>
        <dbReference type="ARBA" id="ARBA00022679"/>
    </source>
</evidence>
<evidence type="ECO:0000256" key="1">
    <source>
        <dbReference type="ARBA" id="ARBA00004533"/>
    </source>
</evidence>
<organism evidence="8 9">
    <name type="scientific">Bacteroides faecium</name>
    <dbReference type="NCBI Taxonomy" id="2715212"/>
    <lineage>
        <taxon>Bacteria</taxon>
        <taxon>Pseudomonadati</taxon>
        <taxon>Bacteroidota</taxon>
        <taxon>Bacteroidia</taxon>
        <taxon>Bacteroidales</taxon>
        <taxon>Bacteroidaceae</taxon>
        <taxon>Bacteroides</taxon>
    </lineage>
</organism>
<gene>
    <name evidence="8" type="ORF">BacF7301_05740</name>
</gene>
<dbReference type="PANTHER" id="PTHR30606:SF10">
    <property type="entry name" value="PHOSPHATIDYLINOSITOL MANNOSIDE ACYLTRANSFERASE"/>
    <property type="match status" value="1"/>
</dbReference>
<keyword evidence="4 8" id="KW-0808">Transferase</keyword>
<dbReference type="EMBL" id="CP050831">
    <property type="protein sequence ID" value="QIU93680.1"/>
    <property type="molecule type" value="Genomic_DNA"/>
</dbReference>
<keyword evidence="5 7" id="KW-0472">Membrane</keyword>
<keyword evidence="3" id="KW-0997">Cell inner membrane</keyword>